<dbReference type="InterPro" id="IPR050742">
    <property type="entry name" value="Helicase_Restrict-Modif_Enz"/>
</dbReference>
<evidence type="ECO:0000313" key="2">
    <source>
        <dbReference type="EMBL" id="WQQ27660.1"/>
    </source>
</evidence>
<feature type="domain" description="Helicase/UvrB N-terminal" evidence="1">
    <location>
        <begin position="86"/>
        <end position="171"/>
    </location>
</feature>
<keyword evidence="2" id="KW-0378">Hydrolase</keyword>
<dbReference type="SUPFAM" id="SSF52540">
    <property type="entry name" value="P-loop containing nucleoside triphosphate hydrolases"/>
    <property type="match status" value="1"/>
</dbReference>
<name>A0ABZ0ZUC2_9ACTN</name>
<dbReference type="Gene3D" id="3.40.50.300">
    <property type="entry name" value="P-loop containing nucleotide triphosphate hydrolases"/>
    <property type="match status" value="1"/>
</dbReference>
<dbReference type="PANTHER" id="PTHR47396:SF1">
    <property type="entry name" value="ATP-DEPENDENT HELICASE IRC3-RELATED"/>
    <property type="match status" value="1"/>
</dbReference>
<accession>A0ABZ0ZUC2</accession>
<keyword evidence="2" id="KW-0067">ATP-binding</keyword>
<organism evidence="2 3">
    <name type="scientific">Nocardioides bizhenqiangii</name>
    <dbReference type="NCBI Taxonomy" id="3095076"/>
    <lineage>
        <taxon>Bacteria</taxon>
        <taxon>Bacillati</taxon>
        <taxon>Actinomycetota</taxon>
        <taxon>Actinomycetes</taxon>
        <taxon>Propionibacteriales</taxon>
        <taxon>Nocardioidaceae</taxon>
        <taxon>Nocardioides</taxon>
    </lineage>
</organism>
<dbReference type="Pfam" id="PF04851">
    <property type="entry name" value="ResIII"/>
    <property type="match status" value="1"/>
</dbReference>
<gene>
    <name evidence="2" type="ORF">SHK19_05345</name>
</gene>
<keyword evidence="3" id="KW-1185">Reference proteome</keyword>
<proteinExistence type="predicted"/>
<keyword evidence="2" id="KW-0547">Nucleotide-binding</keyword>
<dbReference type="InterPro" id="IPR006935">
    <property type="entry name" value="Helicase/UvrB_N"/>
</dbReference>
<dbReference type="PANTHER" id="PTHR47396">
    <property type="entry name" value="TYPE I RESTRICTION ENZYME ECOKI R PROTEIN"/>
    <property type="match status" value="1"/>
</dbReference>
<dbReference type="EMBL" id="CP141059">
    <property type="protein sequence ID" value="WQQ27660.1"/>
    <property type="molecule type" value="Genomic_DNA"/>
</dbReference>
<reference evidence="3" key="1">
    <citation type="submission" date="2023-12" db="EMBL/GenBank/DDBJ databases">
        <title>Novel species in genus Nocardioides.</title>
        <authorList>
            <person name="Zhou H."/>
        </authorList>
    </citation>
    <scope>NUCLEOTIDE SEQUENCE [LARGE SCALE GENOMIC DNA]</scope>
    <source>
        <strain evidence="3">HM61</strain>
    </source>
</reference>
<evidence type="ECO:0000259" key="1">
    <source>
        <dbReference type="Pfam" id="PF04851"/>
    </source>
</evidence>
<sequence length="972" mass="109046">MNALFPLAAGLSAQVDPQVEDLIAGLEPELLGQVTATTAELLRFWFQQDYCDVRDLNFHEGQRRAILHVIYAHEVVGAKTLGELYQAVAPNAMLDGGVLGEVTRDRHQHPKYAAKMATGTGKTWVLNALLVWQYLNKKATPDDERFTSNFLLVAPGLIVYDRLLDSFQGKTIDGIRDFTTSDIHRQQALFIPDNYRQSIFGFLQSSVVTKTDIGRKVTGGGMVAITNWHLLAGVEDPNFLDEDGVEAPGSDIDGKAAVESLFPLTPGTSKGNSLDVLDRRFARGGPLQFLVDLPDLMVLNDEAHHIHEVRSAGEVTDVEWQKSLLEIAAPKGHRFIQVDFSATPYNEVGSGKKKGRQYFPHIVVDFDLTSAMKAGLVKALALDKRKEVAALPLDFRSERDDAGNVVGLSQGQRVMLQAGLTKLRILEEQFAKTDPDKHPKLLVICEDTNVTPLVEDFLVETGMGADDVLRVDSGKKAELAAKDWEPIRERLFDVDRHSTPRAIVSVLMLREGFDVSNICVIVPLRSSQASILLEQTVGRGLRLMWRGDETIDELKQETRERIANGQEPNNYFDVLFVVEHPAFEEFYKDLIAEGLAGTVGDDADETNPRGDLESVDLKPGYQAFDFEIPVILRDADEELKAPSLDPMVLPPSKYPIDFLIRQIGKGDQFASHDQQSGTQYGDYRVEGGILTATGYNDYLSRMTNRITHALGANITKSAAKFKEVSQFPILQAHRPLLVGWLDAYIRGRLFGKEFDPHQDENWRVLMVDDVAQHVAGVFATRLTELQESVKASEAKVRHILLSEVKTIPVRSTSFLEVRKCIYPKLPIPTYKGGLERRFVQWVEKDTKVEAFCKIHEHRHHVMRRPYLKADGMPAQYSPDFIVRTGDAIYVVETKAQSALSDENVRRKERAALTWVEQINTLEPHHRMDVSWSYVLLGEEFVKSWESKGMRASEALEMARLRRPDDPGQTTIF</sequence>
<dbReference type="RefSeq" id="WP_322938039.1">
    <property type="nucleotide sequence ID" value="NZ_CP141059.1"/>
</dbReference>
<dbReference type="Proteomes" id="UP001327225">
    <property type="component" value="Chromosome"/>
</dbReference>
<evidence type="ECO:0000313" key="3">
    <source>
        <dbReference type="Proteomes" id="UP001327225"/>
    </source>
</evidence>
<protein>
    <submittedName>
        <fullName evidence="2">DEAD/DEAH box helicase family protein</fullName>
    </submittedName>
</protein>
<keyword evidence="2" id="KW-0347">Helicase</keyword>
<dbReference type="GO" id="GO:0004386">
    <property type="term" value="F:helicase activity"/>
    <property type="evidence" value="ECO:0007669"/>
    <property type="project" value="UniProtKB-KW"/>
</dbReference>
<dbReference type="InterPro" id="IPR027417">
    <property type="entry name" value="P-loop_NTPase"/>
</dbReference>